<accession>A0A1E5XVL6</accession>
<dbReference type="Gene3D" id="3.40.50.1820">
    <property type="entry name" value="alpha/beta hydrolase"/>
    <property type="match status" value="1"/>
</dbReference>
<evidence type="ECO:0000256" key="11">
    <source>
        <dbReference type="ARBA" id="ARBA00047972"/>
    </source>
</evidence>
<sequence length="267" mass="29126">MEPAVEYLEVGEGAEARRIAMLRRPGKSPGIFWLNGYRSDMGGTKASALDVFGAEKGLAVTRLDHSGNGLSGGDFLDGTVSRWLEESLAVFATTSGPQVIVGSSLGGWLALLMARELRRRGEGDRVKALVLIAPAVDATAELMTKRMNKAQLAALKRDGIVQRPSQYSDEPYPYTARLIEDGNQHHLMFGRGIDVGAPVTILQGGKDPDVPREHAMRLVQHLLTDPVTFTLIPDGDHRLSRPEDLDLLKASVEREITVPPEQLELEL</sequence>
<evidence type="ECO:0000256" key="5">
    <source>
        <dbReference type="ARBA" id="ARBA00039314"/>
    </source>
</evidence>
<protein>
    <recommendedName>
        <fullName evidence="5">Palmitoyl-protein thioesterase ABHD10, mitochondrial</fullName>
        <ecNumber evidence="4">3.1.1.93</ecNumber>
        <ecNumber evidence="1">3.1.2.22</ecNumber>
    </recommendedName>
    <alternativeName>
        <fullName evidence="7">Acyl-protein thioesterase ABHD10</fullName>
    </alternativeName>
    <alternativeName>
        <fullName evidence="8">Alpha/beta hydrolase domain-containing protein 10</fullName>
    </alternativeName>
    <alternativeName>
        <fullName evidence="6">Mycophenolic acid acyl-glucuronide esterase, mitochondrial</fullName>
    </alternativeName>
</protein>
<comment type="caution">
    <text evidence="13">The sequence shown here is derived from an EMBL/GenBank/DDBJ whole genome shotgun (WGS) entry which is preliminary data.</text>
</comment>
<evidence type="ECO:0000256" key="4">
    <source>
        <dbReference type="ARBA" id="ARBA00039132"/>
    </source>
</evidence>
<comment type="catalytic activity">
    <reaction evidence="11">
        <text>mycophenolic acid O-acyl-beta-D-glucuronide + H2O = mycophenolate + D-glucuronate + H(+)</text>
        <dbReference type="Rhea" id="RHEA:34179"/>
        <dbReference type="ChEBI" id="CHEBI:15377"/>
        <dbReference type="ChEBI" id="CHEBI:15378"/>
        <dbReference type="ChEBI" id="CHEBI:58720"/>
        <dbReference type="ChEBI" id="CHEBI:62932"/>
        <dbReference type="ChEBI" id="CHEBI:66982"/>
        <dbReference type="EC" id="3.1.1.93"/>
    </reaction>
    <physiologicalReaction direction="left-to-right" evidence="11">
        <dbReference type="Rhea" id="RHEA:34180"/>
    </physiologicalReaction>
</comment>
<evidence type="ECO:0000256" key="6">
    <source>
        <dbReference type="ARBA" id="ARBA00041520"/>
    </source>
</evidence>
<dbReference type="SUPFAM" id="SSF53474">
    <property type="entry name" value="alpha/beta-Hydrolases"/>
    <property type="match status" value="1"/>
</dbReference>
<keyword evidence="2 13" id="KW-0378">Hydrolase</keyword>
<dbReference type="AlphaFoldDB" id="A0A1E5XVL6"/>
<evidence type="ECO:0000313" key="13">
    <source>
        <dbReference type="EMBL" id="OEO32636.1"/>
    </source>
</evidence>
<gene>
    <name evidence="13" type="ORF">VW23_010500</name>
</gene>
<dbReference type="EMBL" id="LAJE02000063">
    <property type="protein sequence ID" value="OEO32636.1"/>
    <property type="molecule type" value="Genomic_DNA"/>
</dbReference>
<dbReference type="RefSeq" id="WP_069908204.1">
    <property type="nucleotide sequence ID" value="NZ_LAJE02000063.1"/>
</dbReference>
<feature type="domain" description="AB hydrolase-1" evidence="12">
    <location>
        <begin position="58"/>
        <end position="244"/>
    </location>
</feature>
<dbReference type="Proteomes" id="UP000095463">
    <property type="component" value="Unassembled WGS sequence"/>
</dbReference>
<evidence type="ECO:0000256" key="3">
    <source>
        <dbReference type="ARBA" id="ARBA00022946"/>
    </source>
</evidence>
<evidence type="ECO:0000256" key="1">
    <source>
        <dbReference type="ARBA" id="ARBA00012423"/>
    </source>
</evidence>
<evidence type="ECO:0000313" key="14">
    <source>
        <dbReference type="Proteomes" id="UP000095463"/>
    </source>
</evidence>
<keyword evidence="3" id="KW-0809">Transit peptide</keyword>
<comment type="function">
    <text evidence="9">Acts as an acyl-protein thioesterase that hydrolyzes fatty acids from acylated residues in proteins. Regulates the mitochondrial S-depalmitoylation of the nucleophilic active site residue of peroxiredoxin-5/PRDX5, a key antioxidant protein, therefore modulating mitochondrial antioxidant ability. Also catalyzes the deglucuronidation of mycophenolic acid acyl-glucuronide, an active metabolite of the immunosuppressant drug mycophenolate.</text>
</comment>
<dbReference type="EC" id="3.1.2.22" evidence="1"/>
<organism evidence="13 14">
    <name type="scientific">Devosia insulae DS-56</name>
    <dbReference type="NCBI Taxonomy" id="1116389"/>
    <lineage>
        <taxon>Bacteria</taxon>
        <taxon>Pseudomonadati</taxon>
        <taxon>Pseudomonadota</taxon>
        <taxon>Alphaproteobacteria</taxon>
        <taxon>Hyphomicrobiales</taxon>
        <taxon>Devosiaceae</taxon>
        <taxon>Devosia</taxon>
    </lineage>
</organism>
<proteinExistence type="predicted"/>
<name>A0A1E5XVL6_9HYPH</name>
<evidence type="ECO:0000259" key="12">
    <source>
        <dbReference type="Pfam" id="PF12697"/>
    </source>
</evidence>
<dbReference type="GO" id="GO:0008474">
    <property type="term" value="F:palmitoyl-(protein) hydrolase activity"/>
    <property type="evidence" value="ECO:0007669"/>
    <property type="project" value="UniProtKB-EC"/>
</dbReference>
<dbReference type="PANTHER" id="PTHR16138">
    <property type="entry name" value="MYCOPHENOLIC ACID ACYL-GLUCURONIDE ESTERASE, MITOCHONDRIAL"/>
    <property type="match status" value="1"/>
</dbReference>
<dbReference type="PANTHER" id="PTHR16138:SF7">
    <property type="entry name" value="PALMITOYL-PROTEIN THIOESTERASE ABHD10, MITOCHONDRIAL"/>
    <property type="match status" value="1"/>
</dbReference>
<evidence type="ECO:0000256" key="7">
    <source>
        <dbReference type="ARBA" id="ARBA00042645"/>
    </source>
</evidence>
<comment type="catalytic activity">
    <reaction evidence="10">
        <text>S-hexadecanoyl-L-cysteinyl-[protein] + H2O = L-cysteinyl-[protein] + hexadecanoate + H(+)</text>
        <dbReference type="Rhea" id="RHEA:19233"/>
        <dbReference type="Rhea" id="RHEA-COMP:10131"/>
        <dbReference type="Rhea" id="RHEA-COMP:11032"/>
        <dbReference type="ChEBI" id="CHEBI:7896"/>
        <dbReference type="ChEBI" id="CHEBI:15377"/>
        <dbReference type="ChEBI" id="CHEBI:15378"/>
        <dbReference type="ChEBI" id="CHEBI:29950"/>
        <dbReference type="ChEBI" id="CHEBI:74151"/>
        <dbReference type="EC" id="3.1.2.22"/>
    </reaction>
    <physiologicalReaction direction="left-to-right" evidence="10">
        <dbReference type="Rhea" id="RHEA:19234"/>
    </physiologicalReaction>
</comment>
<evidence type="ECO:0000256" key="9">
    <source>
        <dbReference type="ARBA" id="ARBA00046047"/>
    </source>
</evidence>
<dbReference type="GO" id="GO:0102390">
    <property type="term" value="F:mycophenolic acid acyl-glucuronide esterase activity"/>
    <property type="evidence" value="ECO:0007669"/>
    <property type="project" value="UniProtKB-EC"/>
</dbReference>
<evidence type="ECO:0000256" key="2">
    <source>
        <dbReference type="ARBA" id="ARBA00022801"/>
    </source>
</evidence>
<evidence type="ECO:0000256" key="10">
    <source>
        <dbReference type="ARBA" id="ARBA00047409"/>
    </source>
</evidence>
<dbReference type="InterPro" id="IPR000073">
    <property type="entry name" value="AB_hydrolase_1"/>
</dbReference>
<evidence type="ECO:0000256" key="8">
    <source>
        <dbReference type="ARBA" id="ARBA00042704"/>
    </source>
</evidence>
<keyword evidence="14" id="KW-1185">Reference proteome</keyword>
<dbReference type="EC" id="3.1.1.93" evidence="4"/>
<dbReference type="InterPro" id="IPR052382">
    <property type="entry name" value="ABHD10_acyl-thioesterase"/>
</dbReference>
<reference evidence="13 14" key="1">
    <citation type="journal article" date="2015" name="Genome Announc.">
        <title>Genome Assemblies of Three Soil-Associated Devosia species: D. insulae, D. limi, and D. soli.</title>
        <authorList>
            <person name="Hassan Y.I."/>
            <person name="Lepp D."/>
            <person name="Zhou T."/>
        </authorList>
    </citation>
    <scope>NUCLEOTIDE SEQUENCE [LARGE SCALE GENOMIC DNA]</scope>
    <source>
        <strain evidence="13 14">DS-56</strain>
    </source>
</reference>
<dbReference type="Pfam" id="PF12697">
    <property type="entry name" value="Abhydrolase_6"/>
    <property type="match status" value="1"/>
</dbReference>
<dbReference type="InterPro" id="IPR029058">
    <property type="entry name" value="AB_hydrolase_fold"/>
</dbReference>